<evidence type="ECO:0000313" key="1">
    <source>
        <dbReference type="EMBL" id="KAK7537869.1"/>
    </source>
</evidence>
<organism evidence="1 2">
    <name type="scientific">Phyllosticta citricarpa</name>
    <dbReference type="NCBI Taxonomy" id="55181"/>
    <lineage>
        <taxon>Eukaryota</taxon>
        <taxon>Fungi</taxon>
        <taxon>Dikarya</taxon>
        <taxon>Ascomycota</taxon>
        <taxon>Pezizomycotina</taxon>
        <taxon>Dothideomycetes</taxon>
        <taxon>Dothideomycetes incertae sedis</taxon>
        <taxon>Botryosphaeriales</taxon>
        <taxon>Phyllostictaceae</taxon>
        <taxon>Phyllosticta</taxon>
    </lineage>
</organism>
<keyword evidence="2" id="KW-1185">Reference proteome</keyword>
<evidence type="ECO:0000313" key="2">
    <source>
        <dbReference type="Proteomes" id="UP001365128"/>
    </source>
</evidence>
<protein>
    <recommendedName>
        <fullName evidence="3">Secreted protein</fullName>
    </recommendedName>
</protein>
<proteinExistence type="predicted"/>
<sequence>MTRFVSLCTTAFSVPLVLVRESKGEGNQFGMTVRMVALGGFSSMPHRDCRVSRDLRNSISTCRHISSIVSPKGMCSISRADALLENEDVTLIIHCQTA</sequence>
<accession>A0ABR1LRS1</accession>
<comment type="caution">
    <text evidence="1">The sequence shown here is derived from an EMBL/GenBank/DDBJ whole genome shotgun (WGS) entry which is preliminary data.</text>
</comment>
<dbReference type="EMBL" id="JBBPDW010000032">
    <property type="protein sequence ID" value="KAK7537869.1"/>
    <property type="molecule type" value="Genomic_DNA"/>
</dbReference>
<reference evidence="1 2" key="1">
    <citation type="submission" date="2024-04" db="EMBL/GenBank/DDBJ databases">
        <title>Phyllosticta paracitricarpa is synonymous to the EU quarantine fungus P. citricarpa based on phylogenomic analyses.</title>
        <authorList>
            <consortium name="Lawrence Berkeley National Laboratory"/>
            <person name="Van Ingen-Buijs V.A."/>
            <person name="Van Westerhoven A.C."/>
            <person name="Haridas S."/>
            <person name="Skiadas P."/>
            <person name="Martin F."/>
            <person name="Groenewald J.Z."/>
            <person name="Crous P.W."/>
            <person name="Seidl M.F."/>
        </authorList>
    </citation>
    <scope>NUCLEOTIDE SEQUENCE [LARGE SCALE GENOMIC DNA]</scope>
    <source>
        <strain evidence="1 2">CBS 122670</strain>
    </source>
</reference>
<evidence type="ECO:0008006" key="3">
    <source>
        <dbReference type="Google" id="ProtNLM"/>
    </source>
</evidence>
<gene>
    <name evidence="1" type="ORF">IWX46DRAFT_243741</name>
</gene>
<name>A0ABR1LRS1_9PEZI</name>
<dbReference type="Proteomes" id="UP001365128">
    <property type="component" value="Unassembled WGS sequence"/>
</dbReference>